<dbReference type="VEuPathDB" id="TriTrypDB:TcBrA4_0109110"/>
<dbReference type="VEuPathDB" id="TriTrypDB:TcYC6_0036250"/>
<dbReference type="VEuPathDB" id="TriTrypDB:Tc_MARK_5230"/>
<protein>
    <submittedName>
        <fullName evidence="2">Uncharacterized protein</fullName>
    </submittedName>
</protein>
<dbReference type="Proteomes" id="UP000246121">
    <property type="component" value="Unassembled WGS sequence"/>
</dbReference>
<dbReference type="VEuPathDB" id="TriTrypDB:C4B63_27g199"/>
<feature type="compositionally biased region" description="Low complexity" evidence="1">
    <location>
        <begin position="114"/>
        <end position="125"/>
    </location>
</feature>
<dbReference type="VEuPathDB" id="TriTrypDB:TCDM_03779"/>
<feature type="compositionally biased region" description="Polar residues" evidence="1">
    <location>
        <begin position="126"/>
        <end position="141"/>
    </location>
</feature>
<organism evidence="2 3">
    <name type="scientific">Trypanosoma cruzi</name>
    <dbReference type="NCBI Taxonomy" id="5693"/>
    <lineage>
        <taxon>Eukaryota</taxon>
        <taxon>Discoba</taxon>
        <taxon>Euglenozoa</taxon>
        <taxon>Kinetoplastea</taxon>
        <taxon>Metakinetoplastina</taxon>
        <taxon>Trypanosomatida</taxon>
        <taxon>Trypanosomatidae</taxon>
        <taxon>Trypanosoma</taxon>
        <taxon>Schizotrypanum</taxon>
    </lineage>
</organism>
<dbReference type="VEuPathDB" id="TriTrypDB:TcCLB.509027.40"/>
<dbReference type="VEuPathDB" id="TriTrypDB:ECC02_006087"/>
<dbReference type="VEuPathDB" id="TriTrypDB:TCSYLVIO_006492"/>
<dbReference type="VEuPathDB" id="TriTrypDB:TcCL_ESM05733"/>
<accession>A0A2V2VCP6</accession>
<evidence type="ECO:0000256" key="1">
    <source>
        <dbReference type="SAM" id="MobiDB-lite"/>
    </source>
</evidence>
<dbReference type="VEuPathDB" id="TriTrypDB:C3747_107g129"/>
<name>A0A2V2VCP6_TRYCR</name>
<feature type="region of interest" description="Disordered" evidence="1">
    <location>
        <begin position="101"/>
        <end position="141"/>
    </location>
</feature>
<evidence type="ECO:0000313" key="2">
    <source>
        <dbReference type="EMBL" id="PWU94277.1"/>
    </source>
</evidence>
<reference evidence="2 3" key="1">
    <citation type="journal article" date="2018" name="Microb. Genom.">
        <title>Expanding an expanded genome: long-read sequencing of Trypanosoma cruzi.</title>
        <authorList>
            <person name="Berna L."/>
            <person name="Rodriguez M."/>
            <person name="Chiribao M.L."/>
            <person name="Parodi-Talice A."/>
            <person name="Pita S."/>
            <person name="Rijo G."/>
            <person name="Alvarez-Valin F."/>
            <person name="Robello C."/>
        </authorList>
    </citation>
    <scope>NUCLEOTIDE SEQUENCE [LARGE SCALE GENOMIC DNA]</scope>
    <source>
        <strain evidence="2 3">Dm28c</strain>
    </source>
</reference>
<comment type="caution">
    <text evidence="2">The sequence shown here is derived from an EMBL/GenBank/DDBJ whole genome shotgun (WGS) entry which is preliminary data.</text>
</comment>
<proteinExistence type="predicted"/>
<dbReference type="AlphaFoldDB" id="A0A2V2VCP6"/>
<dbReference type="VEuPathDB" id="TriTrypDB:TcG_05669"/>
<feature type="region of interest" description="Disordered" evidence="1">
    <location>
        <begin position="64"/>
        <end position="83"/>
    </location>
</feature>
<evidence type="ECO:0000313" key="3">
    <source>
        <dbReference type="Proteomes" id="UP000246121"/>
    </source>
</evidence>
<dbReference type="VEuPathDB" id="TriTrypDB:TcCLB.511127.290"/>
<gene>
    <name evidence="2" type="ORF">C4B63_27g199</name>
</gene>
<sequence>MADRAVVIFLFAQEKLLFRYPICNPFTLDANSQNTTVPSTHTKTHGKSSAVAVDTTADNTITAQPLYMQKQQKPKRHSSRNKQNNSLLLLLQQVWAYGTNPVPRSDCTQPQKRQQPTPNSSQTTTVMARQNLQLQPQRPCF</sequence>
<dbReference type="EMBL" id="PRFA01000027">
    <property type="protein sequence ID" value="PWU94277.1"/>
    <property type="molecule type" value="Genomic_DNA"/>
</dbReference>